<dbReference type="PANTHER" id="PTHR46033">
    <property type="entry name" value="PROTEIN MAIN-LIKE 2"/>
    <property type="match status" value="1"/>
</dbReference>
<gene>
    <name evidence="1" type="ORF">Pyn_34080</name>
</gene>
<keyword evidence="2" id="KW-1185">Reference proteome</keyword>
<comment type="caution">
    <text evidence="1">The sequence shown here is derived from an EMBL/GenBank/DDBJ whole genome shotgun (WGS) entry which is preliminary data.</text>
</comment>
<evidence type="ECO:0000313" key="1">
    <source>
        <dbReference type="EMBL" id="PQP91945.1"/>
    </source>
</evidence>
<evidence type="ECO:0000313" key="2">
    <source>
        <dbReference type="Proteomes" id="UP000250321"/>
    </source>
</evidence>
<dbReference type="PANTHER" id="PTHR46033:SF56">
    <property type="entry name" value="OO_BA0013J05-OO_BA0033A15.20 PROTEIN"/>
    <property type="match status" value="1"/>
</dbReference>
<accession>A0A314XJ63</accession>
<dbReference type="EMBL" id="PJQY01002641">
    <property type="protein sequence ID" value="PQP91945.1"/>
    <property type="molecule type" value="Genomic_DNA"/>
</dbReference>
<dbReference type="InterPro" id="IPR044824">
    <property type="entry name" value="MAIN-like"/>
</dbReference>
<dbReference type="AlphaFoldDB" id="A0A314XJ63"/>
<dbReference type="Proteomes" id="UP000250321">
    <property type="component" value="Unassembled WGS sequence"/>
</dbReference>
<dbReference type="GO" id="GO:0010073">
    <property type="term" value="P:meristem maintenance"/>
    <property type="evidence" value="ECO:0007669"/>
    <property type="project" value="InterPro"/>
</dbReference>
<sequence length="197" mass="21710">MDRSLLAATLCFWSSAINTMNFRFGMMTPTVLDMAALFGLSPLDVEVNAALVALEVEGSFKAAWPTLTRLTGNKAKNMLNYSSFYSNFGVEDTPKKHNTSAFCYKFFYGLTERTGTQFLAHDLSVIPDGETENDLKEIWGSFLVSRDLHCGLSKAGAEVYLPNFVARQFGLIQTAPLPPLSTNRLSSWRADVPSSTA</sequence>
<dbReference type="OrthoDB" id="1166685at2759"/>
<protein>
    <submittedName>
        <fullName evidence="1">Uncharacterized protein</fullName>
    </submittedName>
</protein>
<organism evidence="1 2">
    <name type="scientific">Prunus yedoensis var. nudiflora</name>
    <dbReference type="NCBI Taxonomy" id="2094558"/>
    <lineage>
        <taxon>Eukaryota</taxon>
        <taxon>Viridiplantae</taxon>
        <taxon>Streptophyta</taxon>
        <taxon>Embryophyta</taxon>
        <taxon>Tracheophyta</taxon>
        <taxon>Spermatophyta</taxon>
        <taxon>Magnoliopsida</taxon>
        <taxon>eudicotyledons</taxon>
        <taxon>Gunneridae</taxon>
        <taxon>Pentapetalae</taxon>
        <taxon>rosids</taxon>
        <taxon>fabids</taxon>
        <taxon>Rosales</taxon>
        <taxon>Rosaceae</taxon>
        <taxon>Amygdaloideae</taxon>
        <taxon>Amygdaleae</taxon>
        <taxon>Prunus</taxon>
    </lineage>
</organism>
<proteinExistence type="predicted"/>
<name>A0A314XJ63_PRUYE</name>
<reference evidence="1 2" key="1">
    <citation type="submission" date="2018-02" db="EMBL/GenBank/DDBJ databases">
        <title>Draft genome of wild Prunus yedoensis var. nudiflora.</title>
        <authorList>
            <person name="Baek S."/>
            <person name="Kim J.-H."/>
            <person name="Choi K."/>
            <person name="Kim G.-B."/>
            <person name="Cho A."/>
            <person name="Jang H."/>
            <person name="Shin C.-H."/>
            <person name="Yu H.-J."/>
            <person name="Mun J.-H."/>
        </authorList>
    </citation>
    <scope>NUCLEOTIDE SEQUENCE [LARGE SCALE GENOMIC DNA]</scope>
    <source>
        <strain evidence="2">cv. Jeju island</strain>
        <tissue evidence="1">Leaf</tissue>
    </source>
</reference>